<evidence type="ECO:0000256" key="1">
    <source>
        <dbReference type="SAM" id="MobiDB-lite"/>
    </source>
</evidence>
<sequence>MAKRSLLPSTIEDKASLDSEMKRGAYLVELASLQVNNRENQPKRQDNTSRVEDSLYLAGYRSEKASALDMPFVGASEPRMSLPFSSVMDQIIATQEPRYEGSVRGPALSRDAIANLLRQANPNCPRAHGWLKAHEWSKAEQEKIKKRVEDRNALRKKINQNLRAKAREALGDLDIPSDHLGPEVGEDEEESKETPEERVKKAHDRLQEALFG</sequence>
<keyword evidence="3" id="KW-1185">Reference proteome</keyword>
<feature type="region of interest" description="Disordered" evidence="1">
    <location>
        <begin position="167"/>
        <end position="212"/>
    </location>
</feature>
<feature type="compositionally biased region" description="Basic and acidic residues" evidence="1">
    <location>
        <begin position="192"/>
        <end position="212"/>
    </location>
</feature>
<proteinExistence type="predicted"/>
<dbReference type="Proteomes" id="UP000184383">
    <property type="component" value="Unassembled WGS sequence"/>
</dbReference>
<dbReference type="AlphaFoldDB" id="A0A1L9R9B2"/>
<dbReference type="STRING" id="1073089.A0A1L9R9B2"/>
<feature type="compositionally biased region" description="Basic and acidic residues" evidence="1">
    <location>
        <begin position="167"/>
        <end position="181"/>
    </location>
</feature>
<gene>
    <name evidence="2" type="ORF">ASPWEDRAFT_176545</name>
</gene>
<dbReference type="EMBL" id="KV878216">
    <property type="protein sequence ID" value="OJJ31478.1"/>
    <property type="molecule type" value="Genomic_DNA"/>
</dbReference>
<dbReference type="OrthoDB" id="4472881at2759"/>
<evidence type="ECO:0000313" key="2">
    <source>
        <dbReference type="EMBL" id="OJJ31478.1"/>
    </source>
</evidence>
<protein>
    <submittedName>
        <fullName evidence="2">Uncharacterized protein</fullName>
    </submittedName>
</protein>
<dbReference type="GeneID" id="63747376"/>
<reference evidence="3" key="1">
    <citation type="journal article" date="2017" name="Genome Biol.">
        <title>Comparative genomics reveals high biological diversity and specific adaptations in the industrially and medically important fungal genus Aspergillus.</title>
        <authorList>
            <person name="de Vries R.P."/>
            <person name="Riley R."/>
            <person name="Wiebenga A."/>
            <person name="Aguilar-Osorio G."/>
            <person name="Amillis S."/>
            <person name="Uchima C.A."/>
            <person name="Anderluh G."/>
            <person name="Asadollahi M."/>
            <person name="Askin M."/>
            <person name="Barry K."/>
            <person name="Battaglia E."/>
            <person name="Bayram O."/>
            <person name="Benocci T."/>
            <person name="Braus-Stromeyer S.A."/>
            <person name="Caldana C."/>
            <person name="Canovas D."/>
            <person name="Cerqueira G.C."/>
            <person name="Chen F."/>
            <person name="Chen W."/>
            <person name="Choi C."/>
            <person name="Clum A."/>
            <person name="Dos Santos R.A."/>
            <person name="Damasio A.R."/>
            <person name="Diallinas G."/>
            <person name="Emri T."/>
            <person name="Fekete E."/>
            <person name="Flipphi M."/>
            <person name="Freyberg S."/>
            <person name="Gallo A."/>
            <person name="Gournas C."/>
            <person name="Habgood R."/>
            <person name="Hainaut M."/>
            <person name="Harispe M.L."/>
            <person name="Henrissat B."/>
            <person name="Hilden K.S."/>
            <person name="Hope R."/>
            <person name="Hossain A."/>
            <person name="Karabika E."/>
            <person name="Karaffa L."/>
            <person name="Karanyi Z."/>
            <person name="Krasevec N."/>
            <person name="Kuo A."/>
            <person name="Kusch H."/>
            <person name="LaButti K."/>
            <person name="Lagendijk E.L."/>
            <person name="Lapidus A."/>
            <person name="Levasseur A."/>
            <person name="Lindquist E."/>
            <person name="Lipzen A."/>
            <person name="Logrieco A.F."/>
            <person name="MacCabe A."/>
            <person name="Maekelae M.R."/>
            <person name="Malavazi I."/>
            <person name="Melin P."/>
            <person name="Meyer V."/>
            <person name="Mielnichuk N."/>
            <person name="Miskei M."/>
            <person name="Molnar A.P."/>
            <person name="Mule G."/>
            <person name="Ngan C.Y."/>
            <person name="Orejas M."/>
            <person name="Orosz E."/>
            <person name="Ouedraogo J.P."/>
            <person name="Overkamp K.M."/>
            <person name="Park H.-S."/>
            <person name="Perrone G."/>
            <person name="Piumi F."/>
            <person name="Punt P.J."/>
            <person name="Ram A.F."/>
            <person name="Ramon A."/>
            <person name="Rauscher S."/>
            <person name="Record E."/>
            <person name="Riano-Pachon D.M."/>
            <person name="Robert V."/>
            <person name="Roehrig J."/>
            <person name="Ruller R."/>
            <person name="Salamov A."/>
            <person name="Salih N.S."/>
            <person name="Samson R.A."/>
            <person name="Sandor E."/>
            <person name="Sanguinetti M."/>
            <person name="Schuetze T."/>
            <person name="Sepcic K."/>
            <person name="Shelest E."/>
            <person name="Sherlock G."/>
            <person name="Sophianopoulou V."/>
            <person name="Squina F.M."/>
            <person name="Sun H."/>
            <person name="Susca A."/>
            <person name="Todd R.B."/>
            <person name="Tsang A."/>
            <person name="Unkles S.E."/>
            <person name="van de Wiele N."/>
            <person name="van Rossen-Uffink D."/>
            <person name="Oliveira J.V."/>
            <person name="Vesth T.C."/>
            <person name="Visser J."/>
            <person name="Yu J.-H."/>
            <person name="Zhou M."/>
            <person name="Andersen M.R."/>
            <person name="Archer D.B."/>
            <person name="Baker S.E."/>
            <person name="Benoit I."/>
            <person name="Brakhage A.A."/>
            <person name="Braus G.H."/>
            <person name="Fischer R."/>
            <person name="Frisvad J.C."/>
            <person name="Goldman G.H."/>
            <person name="Houbraken J."/>
            <person name="Oakley B."/>
            <person name="Pocsi I."/>
            <person name="Scazzocchio C."/>
            <person name="Seiboth B."/>
            <person name="vanKuyk P.A."/>
            <person name="Wortman J."/>
            <person name="Dyer P.S."/>
            <person name="Grigoriev I.V."/>
        </authorList>
    </citation>
    <scope>NUCLEOTIDE SEQUENCE [LARGE SCALE GENOMIC DNA]</scope>
    <source>
        <strain evidence="3">DTO 134E9</strain>
    </source>
</reference>
<dbReference type="RefSeq" id="XP_040685155.1">
    <property type="nucleotide sequence ID" value="XM_040831528.1"/>
</dbReference>
<name>A0A1L9R9B2_ASPWE</name>
<dbReference type="VEuPathDB" id="FungiDB:ASPWEDRAFT_176545"/>
<organism evidence="2 3">
    <name type="scientific">Aspergillus wentii DTO 134E9</name>
    <dbReference type="NCBI Taxonomy" id="1073089"/>
    <lineage>
        <taxon>Eukaryota</taxon>
        <taxon>Fungi</taxon>
        <taxon>Dikarya</taxon>
        <taxon>Ascomycota</taxon>
        <taxon>Pezizomycotina</taxon>
        <taxon>Eurotiomycetes</taxon>
        <taxon>Eurotiomycetidae</taxon>
        <taxon>Eurotiales</taxon>
        <taxon>Aspergillaceae</taxon>
        <taxon>Aspergillus</taxon>
        <taxon>Aspergillus subgen. Cremei</taxon>
    </lineage>
</organism>
<accession>A0A1L9R9B2</accession>
<evidence type="ECO:0000313" key="3">
    <source>
        <dbReference type="Proteomes" id="UP000184383"/>
    </source>
</evidence>